<dbReference type="Pfam" id="PF13731">
    <property type="entry name" value="WxL"/>
    <property type="match status" value="1"/>
</dbReference>
<dbReference type="STRING" id="1265861.BCAMP_11450"/>
<dbReference type="EMBL" id="AODH01000053">
    <property type="protein sequence ID" value="EUJ35683.1"/>
    <property type="molecule type" value="Genomic_DNA"/>
</dbReference>
<evidence type="ECO:0000259" key="3">
    <source>
        <dbReference type="Pfam" id="PF13731"/>
    </source>
</evidence>
<evidence type="ECO:0000313" key="5">
    <source>
        <dbReference type="Proteomes" id="UP000019243"/>
    </source>
</evidence>
<feature type="chain" id="PRO_5004892538" evidence="2">
    <location>
        <begin position="30"/>
        <end position="289"/>
    </location>
</feature>
<keyword evidence="5" id="KW-1185">Reference proteome</keyword>
<gene>
    <name evidence="4" type="ORF">BCAMP_11450</name>
</gene>
<proteinExistence type="predicted"/>
<feature type="domain" description="WxL" evidence="3">
    <location>
        <begin position="31"/>
        <end position="279"/>
    </location>
</feature>
<dbReference type="RefSeq" id="WP_035315541.1">
    <property type="nucleotide sequence ID" value="NZ_AODH01000053.1"/>
</dbReference>
<feature type="signal peptide" evidence="2">
    <location>
        <begin position="1"/>
        <end position="29"/>
    </location>
</feature>
<reference evidence="4 5" key="1">
    <citation type="submission" date="2012-12" db="EMBL/GenBank/DDBJ databases">
        <title>Novel taxa of Listeriaceae from agricultural environments in the United States.</title>
        <authorList>
            <person name="den Bakker H.C."/>
            <person name="Allred A."/>
            <person name="Warchocki S."/>
            <person name="Wright E.M."/>
            <person name="Burrell A."/>
            <person name="Nightingale K.K."/>
            <person name="Kephart D."/>
            <person name="Wiedmann M."/>
        </authorList>
    </citation>
    <scope>NUCLEOTIDE SEQUENCE [LARGE SCALE GENOMIC DNA]</scope>
    <source>
        <strain evidence="4 5">FSL F6-1037</strain>
    </source>
</reference>
<sequence>MTITFGKSLAIATILGAAILGTSATTTHAAEGGSLTSKAVVNFITNTDPSQPIDPEDPDPENPVNPIDPIDPENPVGPGTDGPLSLDFVPSLNFGTAKITTKNEEYSAYAQQIKADATEGTPEIGNYRPNYVQVTDNRGTEAGWTLSVQQVKQFASTEQKELTGAAIQLTDGKLNTVEGSTAQAPTGATEVSLVPEETINIVTAAAGQGAGVWANYYGSSETSLSADTDIVVTENEAGEEEVGSKPVIRNSAVTLSVPGASVKTDSTYSTELKWTLAETESNGGNEGAE</sequence>
<dbReference type="AlphaFoldDB" id="W7CRQ0"/>
<comment type="caution">
    <text evidence="4">The sequence shown here is derived from an EMBL/GenBank/DDBJ whole genome shotgun (WGS) entry which is preliminary data.</text>
</comment>
<keyword evidence="2" id="KW-0732">Signal</keyword>
<dbReference type="PATRIC" id="fig|1265861.3.peg.2252"/>
<feature type="compositionally biased region" description="Low complexity" evidence="1">
    <location>
        <begin position="62"/>
        <end position="76"/>
    </location>
</feature>
<dbReference type="OrthoDB" id="2356942at2"/>
<organism evidence="4 5">
    <name type="scientific">Brochothrix campestris FSL F6-1037</name>
    <dbReference type="NCBI Taxonomy" id="1265861"/>
    <lineage>
        <taxon>Bacteria</taxon>
        <taxon>Bacillati</taxon>
        <taxon>Bacillota</taxon>
        <taxon>Bacilli</taxon>
        <taxon>Bacillales</taxon>
        <taxon>Listeriaceae</taxon>
        <taxon>Brochothrix</taxon>
    </lineage>
</organism>
<name>W7CRQ0_9LIST</name>
<accession>W7CRQ0</accession>
<evidence type="ECO:0000256" key="2">
    <source>
        <dbReference type="SAM" id="SignalP"/>
    </source>
</evidence>
<evidence type="ECO:0000313" key="4">
    <source>
        <dbReference type="EMBL" id="EUJ35683.1"/>
    </source>
</evidence>
<dbReference type="Proteomes" id="UP000019243">
    <property type="component" value="Unassembled WGS sequence"/>
</dbReference>
<evidence type="ECO:0000256" key="1">
    <source>
        <dbReference type="SAM" id="MobiDB-lite"/>
    </source>
</evidence>
<feature type="region of interest" description="Disordered" evidence="1">
    <location>
        <begin position="45"/>
        <end position="81"/>
    </location>
</feature>
<protein>
    <submittedName>
        <fullName evidence="4">Cell surface protein with WxL domain</fullName>
    </submittedName>
</protein>
<dbReference type="InterPro" id="IPR027994">
    <property type="entry name" value="WxL_dom"/>
</dbReference>